<reference evidence="1" key="1">
    <citation type="submission" date="2022-08" db="EMBL/GenBank/DDBJ databases">
        <title>Genome Sequence of Fusarium decemcellulare.</title>
        <authorList>
            <person name="Buettner E."/>
        </authorList>
    </citation>
    <scope>NUCLEOTIDE SEQUENCE</scope>
    <source>
        <strain evidence="1">Babe19</strain>
    </source>
</reference>
<name>A0ACC1SHE3_9HYPO</name>
<proteinExistence type="predicted"/>
<comment type="caution">
    <text evidence="1">The sequence shown here is derived from an EMBL/GenBank/DDBJ whole genome shotgun (WGS) entry which is preliminary data.</text>
</comment>
<dbReference type="Proteomes" id="UP001148629">
    <property type="component" value="Unassembled WGS sequence"/>
</dbReference>
<sequence length="570" mass="62299">MAPRFITRWYYAILISLLTPVASSMYTRADGLAQLNATLEGRLQKALPLAAPCFEDTNGAACVSVREGLNSSWVRTSQYSGFRFMQGEACVSDHHNQCLLDSITLEPQGETCEQGILSPHYIEIKRASDAKAIFKYARQFGDRLSIKNSGVDYFSRSSLQGSLAIWTRGLRHSSFSKSFVPEGCPAGTKPVPAITFGAGISSDEAYTIAHGYGVTHFGGTVNAIGASGGWLLNGGHGIMSGTRGLGADRVLQFTVVTPDGKIRIANKCSNRDLFWALRGAGGGAFGVIIDSTHPTEPEKPLTAATMSFSGTTKSQRSFTGIMAENMRQWALQGWGGPSSPNFSVLVNDKVSVVEAKKTLAPALDFVTAQNGTVNVRSYENFYQFYVEVMNGTFATPLTASSAVFTTTRIVPEHHFLDVRARERMVDAIMDTQAAGLPTSFLTTMPLVYGRKNREPNTSLHPAWYKSVWIVASAVQWTANSSIEERESAVSMLKNATATWKELIPNGCTYANEADPWDNDWAFESWGDNYNRLLKIKARVDPDNLLTCRHCVGWDESLPGYECMSALDMPS</sequence>
<keyword evidence="2" id="KW-1185">Reference proteome</keyword>
<accession>A0ACC1SHE3</accession>
<gene>
    <name evidence="1" type="ORF">NM208_g5354</name>
</gene>
<dbReference type="EMBL" id="JANRMS010000443">
    <property type="protein sequence ID" value="KAJ3539766.1"/>
    <property type="molecule type" value="Genomic_DNA"/>
</dbReference>
<organism evidence="1 2">
    <name type="scientific">Fusarium decemcellulare</name>
    <dbReference type="NCBI Taxonomy" id="57161"/>
    <lineage>
        <taxon>Eukaryota</taxon>
        <taxon>Fungi</taxon>
        <taxon>Dikarya</taxon>
        <taxon>Ascomycota</taxon>
        <taxon>Pezizomycotina</taxon>
        <taxon>Sordariomycetes</taxon>
        <taxon>Hypocreomycetidae</taxon>
        <taxon>Hypocreales</taxon>
        <taxon>Nectriaceae</taxon>
        <taxon>Fusarium</taxon>
        <taxon>Fusarium decemcellulare species complex</taxon>
    </lineage>
</organism>
<evidence type="ECO:0000313" key="2">
    <source>
        <dbReference type="Proteomes" id="UP001148629"/>
    </source>
</evidence>
<evidence type="ECO:0000313" key="1">
    <source>
        <dbReference type="EMBL" id="KAJ3539766.1"/>
    </source>
</evidence>
<protein>
    <submittedName>
        <fullName evidence="1">Uncharacterized protein</fullName>
    </submittedName>
</protein>